<feature type="transmembrane region" description="Helical" evidence="1">
    <location>
        <begin position="83"/>
        <end position="103"/>
    </location>
</feature>
<dbReference type="CDD" id="cd01949">
    <property type="entry name" value="GGDEF"/>
    <property type="match status" value="1"/>
</dbReference>
<dbReference type="SMART" id="SM00052">
    <property type="entry name" value="EAL"/>
    <property type="match status" value="1"/>
</dbReference>
<feature type="domain" description="EAL" evidence="2">
    <location>
        <begin position="501"/>
        <end position="754"/>
    </location>
</feature>
<evidence type="ECO:0000259" key="3">
    <source>
        <dbReference type="PROSITE" id="PS50887"/>
    </source>
</evidence>
<evidence type="ECO:0000259" key="2">
    <source>
        <dbReference type="PROSITE" id="PS50883"/>
    </source>
</evidence>
<dbReference type="EMBL" id="FNHE01000003">
    <property type="protein sequence ID" value="SDL97946.1"/>
    <property type="molecule type" value="Genomic_DNA"/>
</dbReference>
<dbReference type="InterPro" id="IPR052155">
    <property type="entry name" value="Biofilm_reg_signaling"/>
</dbReference>
<dbReference type="InterPro" id="IPR000160">
    <property type="entry name" value="GGDEF_dom"/>
</dbReference>
<dbReference type="InterPro" id="IPR035919">
    <property type="entry name" value="EAL_sf"/>
</dbReference>
<feature type="transmembrane region" description="Helical" evidence="1">
    <location>
        <begin position="147"/>
        <end position="170"/>
    </location>
</feature>
<feature type="transmembrane region" description="Helical" evidence="1">
    <location>
        <begin position="271"/>
        <end position="293"/>
    </location>
</feature>
<organism evidence="4 5">
    <name type="scientific">Geodermatophilus siccatus</name>
    <dbReference type="NCBI Taxonomy" id="1137991"/>
    <lineage>
        <taxon>Bacteria</taxon>
        <taxon>Bacillati</taxon>
        <taxon>Actinomycetota</taxon>
        <taxon>Actinomycetes</taxon>
        <taxon>Geodermatophilales</taxon>
        <taxon>Geodermatophilaceae</taxon>
        <taxon>Geodermatophilus</taxon>
    </lineage>
</organism>
<dbReference type="SMART" id="SM00267">
    <property type="entry name" value="GGDEF"/>
    <property type="match status" value="1"/>
</dbReference>
<protein>
    <submittedName>
        <fullName evidence="4">Diguanylate cyclase (GGDEF) domain-containing protein</fullName>
    </submittedName>
</protein>
<feature type="transmembrane region" description="Helical" evidence="1">
    <location>
        <begin position="115"/>
        <end position="135"/>
    </location>
</feature>
<gene>
    <name evidence="4" type="ORF">SAMN05660642_01218</name>
</gene>
<dbReference type="STRING" id="1137991.SAMN05660642_01218"/>
<feature type="transmembrane region" description="Helical" evidence="1">
    <location>
        <begin position="243"/>
        <end position="259"/>
    </location>
</feature>
<name>A0A1G9PGL2_9ACTN</name>
<dbReference type="Proteomes" id="UP000198680">
    <property type="component" value="Unassembled WGS sequence"/>
</dbReference>
<dbReference type="PANTHER" id="PTHR44757:SF2">
    <property type="entry name" value="BIOFILM ARCHITECTURE MAINTENANCE PROTEIN MBAA"/>
    <property type="match status" value="1"/>
</dbReference>
<evidence type="ECO:0000313" key="5">
    <source>
        <dbReference type="Proteomes" id="UP000198680"/>
    </source>
</evidence>
<feature type="domain" description="GGDEF" evidence="3">
    <location>
        <begin position="361"/>
        <end position="492"/>
    </location>
</feature>
<dbReference type="InterPro" id="IPR001633">
    <property type="entry name" value="EAL_dom"/>
</dbReference>
<feature type="transmembrane region" description="Helical" evidence="1">
    <location>
        <begin position="208"/>
        <end position="231"/>
    </location>
</feature>
<dbReference type="NCBIfam" id="TIGR00254">
    <property type="entry name" value="GGDEF"/>
    <property type="match status" value="1"/>
</dbReference>
<dbReference type="RefSeq" id="WP_091215211.1">
    <property type="nucleotide sequence ID" value="NZ_FNHE01000003.1"/>
</dbReference>
<dbReference type="CDD" id="cd01948">
    <property type="entry name" value="EAL"/>
    <property type="match status" value="1"/>
</dbReference>
<dbReference type="PROSITE" id="PS50887">
    <property type="entry name" value="GGDEF"/>
    <property type="match status" value="1"/>
</dbReference>
<evidence type="ECO:0000256" key="1">
    <source>
        <dbReference type="SAM" id="Phobius"/>
    </source>
</evidence>
<keyword evidence="1" id="KW-1133">Transmembrane helix</keyword>
<dbReference type="Pfam" id="PF00990">
    <property type="entry name" value="GGDEF"/>
    <property type="match status" value="1"/>
</dbReference>
<dbReference type="InterPro" id="IPR043128">
    <property type="entry name" value="Rev_trsase/Diguanyl_cyclase"/>
</dbReference>
<dbReference type="SUPFAM" id="SSF141868">
    <property type="entry name" value="EAL domain-like"/>
    <property type="match status" value="1"/>
</dbReference>
<dbReference type="Gene3D" id="3.30.70.270">
    <property type="match status" value="1"/>
</dbReference>
<dbReference type="SUPFAM" id="SSF55073">
    <property type="entry name" value="Nucleotide cyclase"/>
    <property type="match status" value="1"/>
</dbReference>
<keyword evidence="5" id="KW-1185">Reference proteome</keyword>
<dbReference type="OrthoDB" id="23692at2"/>
<keyword evidence="1" id="KW-0812">Transmembrane</keyword>
<feature type="transmembrane region" description="Helical" evidence="1">
    <location>
        <begin position="21"/>
        <end position="44"/>
    </location>
</feature>
<proteinExistence type="predicted"/>
<feature type="transmembrane region" description="Helical" evidence="1">
    <location>
        <begin position="176"/>
        <end position="201"/>
    </location>
</feature>
<dbReference type="Pfam" id="PF00563">
    <property type="entry name" value="EAL"/>
    <property type="match status" value="1"/>
</dbReference>
<accession>A0A1G9PGL2</accession>
<dbReference type="InterPro" id="IPR029787">
    <property type="entry name" value="Nucleotide_cyclase"/>
</dbReference>
<sequence length="759" mass="80018">MVQVFPRARRGRTRQPVDRPLRVVRVCAAVLASAYVLSLAAHALGGSGVLGALAVGGKWVFLVGLTALLVLRGVTVREDRGAWLLFAAAVGSYTVGSLGYAIADAAPGPIVRPDWFDLAFVGFHPLACAALFRLLRARAPRLTSSMWLDAVVTGLTAAAFAAAFAFGAYLDLALRGAVLIAAYPVADLLLLVLIAGALVVIGRGAGAAWWWLTAGTALFVVTDTLYAYQVAHGTYVVGGPLDVGWGLAFLCYGLAACQAPRPRTSAPLRGVRALVVPGLCAIGALVLLLRGYLQDGDPLAGGLAFGAVVAALTRTALTFREVRALADSRHQARTDELTGLPNRRQVFETLSEADARMASGGGTAVLVLDLDRFKEINDSLGHGVGDALLREVGPRLAGHLRSGDLLARLGGDEFVVLADGLGEDGALALARRLCATLERPFQLAGMVLSVDASVGIALGPRHSRQAQELLQMADLAMYAAKAGRSGPVVYDEERHGSGRHRLEAVAQLRRAVDEGELVLHYQPKLTLPTGRVDGVEALVRWRHPERGLLFPDAFVELAESAGLMAALTRRVLDTALAQRRAWSDRGRELTVAVNVSPSNLVDEGFPDEVAGLLARHGVPATALVLEVTESLLMEDRERAVRVLAGLREAGVGIAIDDYGTGWSSLAYLATLPVTELKLDRAFVGAMTGSDRSASIVTSTLQLAHALGLVFVAEGAEDQATVDALAALGCDVVQGYHLSRALPPEQLEAWLEARSAAPVG</sequence>
<dbReference type="PANTHER" id="PTHR44757">
    <property type="entry name" value="DIGUANYLATE CYCLASE DGCP"/>
    <property type="match status" value="1"/>
</dbReference>
<dbReference type="PROSITE" id="PS50883">
    <property type="entry name" value="EAL"/>
    <property type="match status" value="1"/>
</dbReference>
<keyword evidence="1" id="KW-0472">Membrane</keyword>
<reference evidence="5" key="1">
    <citation type="submission" date="2016-10" db="EMBL/GenBank/DDBJ databases">
        <authorList>
            <person name="Varghese N."/>
            <person name="Submissions S."/>
        </authorList>
    </citation>
    <scope>NUCLEOTIDE SEQUENCE [LARGE SCALE GENOMIC DNA]</scope>
    <source>
        <strain evidence="5">DSM 45419</strain>
    </source>
</reference>
<dbReference type="Gene3D" id="3.20.20.450">
    <property type="entry name" value="EAL domain"/>
    <property type="match status" value="1"/>
</dbReference>
<feature type="transmembrane region" description="Helical" evidence="1">
    <location>
        <begin position="50"/>
        <end position="71"/>
    </location>
</feature>
<evidence type="ECO:0000313" key="4">
    <source>
        <dbReference type="EMBL" id="SDL97946.1"/>
    </source>
</evidence>
<dbReference type="AlphaFoldDB" id="A0A1G9PGL2"/>